<gene>
    <name evidence="3" type="ORF">HYN49_12560</name>
</gene>
<dbReference type="AlphaFoldDB" id="A0A2S1SJX4"/>
<keyword evidence="4" id="KW-1185">Reference proteome</keyword>
<evidence type="ECO:0000256" key="1">
    <source>
        <dbReference type="ARBA" id="ARBA00008918"/>
    </source>
</evidence>
<sequence>MFTKRNIQCLSTSVDEAWDFLSDPKNLAKITPPDLRFEIVSGAEKKMYAGQIIQYHVRSFFGIKTEWIAEITYVKEKAYFVDEQRYGPYKMWHHKHFIRAIPNGVEMENIVDYSVPLGIFGKWIHSFIIKPKLDKIFEFRRQKLIEIFGEYDPEVSKTA</sequence>
<dbReference type="KEGG" id="fpal:HYN49_12560"/>
<evidence type="ECO:0000259" key="2">
    <source>
        <dbReference type="Pfam" id="PF03364"/>
    </source>
</evidence>
<accession>A0A2S1SJX4</accession>
<reference evidence="3 4" key="1">
    <citation type="submission" date="2018-05" db="EMBL/GenBank/DDBJ databases">
        <title>Genome sequencing of Flavobacterium sp. HYN0049.</title>
        <authorList>
            <person name="Yi H."/>
            <person name="Baek C."/>
        </authorList>
    </citation>
    <scope>NUCLEOTIDE SEQUENCE [LARGE SCALE GENOMIC DNA]</scope>
    <source>
        <strain evidence="3 4">HYN0049</strain>
    </source>
</reference>
<proteinExistence type="inferred from homology"/>
<protein>
    <submittedName>
        <fullName evidence="3">Cell division inhibitor</fullName>
    </submittedName>
</protein>
<dbReference type="Proteomes" id="UP000244937">
    <property type="component" value="Chromosome"/>
</dbReference>
<dbReference type="InterPro" id="IPR023393">
    <property type="entry name" value="START-like_dom_sf"/>
</dbReference>
<dbReference type="SUPFAM" id="SSF55961">
    <property type="entry name" value="Bet v1-like"/>
    <property type="match status" value="1"/>
</dbReference>
<comment type="similarity">
    <text evidence="1">Belongs to the ribosome association toxin RatA family.</text>
</comment>
<dbReference type="EMBL" id="CP029187">
    <property type="protein sequence ID" value="AWI26662.1"/>
    <property type="molecule type" value="Genomic_DNA"/>
</dbReference>
<dbReference type="CDD" id="cd07820">
    <property type="entry name" value="SRPBCC_3"/>
    <property type="match status" value="1"/>
</dbReference>
<evidence type="ECO:0000313" key="3">
    <source>
        <dbReference type="EMBL" id="AWI26662.1"/>
    </source>
</evidence>
<keyword evidence="3" id="KW-0132">Cell division</keyword>
<name>A0A2S1SJX4_9FLAO</name>
<dbReference type="GO" id="GO:0051301">
    <property type="term" value="P:cell division"/>
    <property type="evidence" value="ECO:0007669"/>
    <property type="project" value="UniProtKB-KW"/>
</dbReference>
<organism evidence="3 4">
    <name type="scientific">Flavobacterium pallidum</name>
    <dbReference type="NCBI Taxonomy" id="2172098"/>
    <lineage>
        <taxon>Bacteria</taxon>
        <taxon>Pseudomonadati</taxon>
        <taxon>Bacteroidota</taxon>
        <taxon>Flavobacteriia</taxon>
        <taxon>Flavobacteriales</taxon>
        <taxon>Flavobacteriaceae</taxon>
        <taxon>Flavobacterium</taxon>
    </lineage>
</organism>
<dbReference type="Gene3D" id="3.30.530.20">
    <property type="match status" value="1"/>
</dbReference>
<evidence type="ECO:0000313" key="4">
    <source>
        <dbReference type="Proteomes" id="UP000244937"/>
    </source>
</evidence>
<dbReference type="InterPro" id="IPR005031">
    <property type="entry name" value="COQ10_START"/>
</dbReference>
<dbReference type="Pfam" id="PF03364">
    <property type="entry name" value="Polyketide_cyc"/>
    <property type="match status" value="1"/>
</dbReference>
<dbReference type="RefSeq" id="WP_108904439.1">
    <property type="nucleotide sequence ID" value="NZ_CP029187.1"/>
</dbReference>
<dbReference type="OrthoDB" id="9793552at2"/>
<feature type="domain" description="Coenzyme Q-binding protein COQ10 START" evidence="2">
    <location>
        <begin position="12"/>
        <end position="113"/>
    </location>
</feature>
<keyword evidence="3" id="KW-0131">Cell cycle</keyword>